<dbReference type="AlphaFoldDB" id="A0A9X2Q876"/>
<evidence type="ECO:0000313" key="2">
    <source>
        <dbReference type="Proteomes" id="UP001155027"/>
    </source>
</evidence>
<comment type="caution">
    <text evidence="1">The sequence shown here is derived from an EMBL/GenBank/DDBJ whole genome shotgun (WGS) entry which is preliminary data.</text>
</comment>
<proteinExistence type="predicted"/>
<reference evidence="1" key="1">
    <citation type="submission" date="2022-08" db="EMBL/GenBank/DDBJ databases">
        <title>Genomic Encyclopedia of Type Strains, Phase V (KMG-V): Genome sequencing to study the core and pangenomes of soil and plant-associated prokaryotes.</title>
        <authorList>
            <person name="Whitman W."/>
        </authorList>
    </citation>
    <scope>NUCLEOTIDE SEQUENCE</scope>
    <source>
        <strain evidence="1">0</strain>
    </source>
</reference>
<name>A0A9X2Q876_9BACT</name>
<organism evidence="1 2">
    <name type="scientific">Salinibacter ruber</name>
    <dbReference type="NCBI Taxonomy" id="146919"/>
    <lineage>
        <taxon>Bacteria</taxon>
        <taxon>Pseudomonadati</taxon>
        <taxon>Rhodothermota</taxon>
        <taxon>Rhodothermia</taxon>
        <taxon>Rhodothermales</taxon>
        <taxon>Salinibacteraceae</taxon>
        <taxon>Salinibacter</taxon>
    </lineage>
</organism>
<evidence type="ECO:0000313" key="1">
    <source>
        <dbReference type="EMBL" id="MCS3678516.1"/>
    </source>
</evidence>
<accession>A0A9X2Q876</accession>
<protein>
    <submittedName>
        <fullName evidence="1">Uncharacterized protein</fullName>
    </submittedName>
</protein>
<dbReference type="Proteomes" id="UP001155027">
    <property type="component" value="Unassembled WGS sequence"/>
</dbReference>
<sequence>MLLCNGIRQGDAAYAFGTVRLVLGLHCFQVAPERAVEALGQHRRSVSAALAVPDVKAAGSNVEFFDPEAKGFGQPEAASTEKMRDQAIRAGREGREELPHLLAREHHGEAFGAVGAVERSNVVPLNFKHLFVEEDQFVKEDQGAV</sequence>
<dbReference type="EMBL" id="JANUAU010000008">
    <property type="protein sequence ID" value="MCS3678516.1"/>
    <property type="molecule type" value="Genomic_DNA"/>
</dbReference>
<gene>
    <name evidence="1" type="ORF">GGP71_002455</name>
</gene>